<reference evidence="2" key="1">
    <citation type="submission" date="2019-01" db="EMBL/GenBank/DDBJ databases">
        <title>Genomic signatures and co-occurrence patterns of the ultra-small Saccharimodia (Patescibacteria phylum) suggest a symbiotic lifestyle.</title>
        <authorList>
            <person name="Lemos L."/>
            <person name="Medeiros J."/>
            <person name="Andreote F."/>
            <person name="Fernandes G."/>
            <person name="Varani A."/>
            <person name="Oliveira G."/>
            <person name="Pylro V."/>
        </authorList>
    </citation>
    <scope>NUCLEOTIDE SEQUENCE [LARGE SCALE GENOMIC DNA]</scope>
    <source>
        <strain evidence="2">AMD02</strain>
    </source>
</reference>
<accession>A0A4Q0AIG1</accession>
<feature type="transmembrane region" description="Helical" evidence="1">
    <location>
        <begin position="12"/>
        <end position="30"/>
    </location>
</feature>
<evidence type="ECO:0000256" key="1">
    <source>
        <dbReference type="SAM" id="Phobius"/>
    </source>
</evidence>
<organism evidence="2 3">
    <name type="scientific">Candidatus Microsaccharimonas sossegonensis</name>
    <dbReference type="NCBI Taxonomy" id="2506948"/>
    <lineage>
        <taxon>Bacteria</taxon>
        <taxon>Candidatus Saccharimonadota</taxon>
        <taxon>Candidatus Saccharimonadia</taxon>
        <taxon>Candidatus Saccharimonadales</taxon>
        <taxon>Candidatus Saccharimonadaceae</taxon>
        <taxon>Candidatus Microsaccharimonas</taxon>
    </lineage>
</organism>
<comment type="caution">
    <text evidence="2">The sequence shown here is derived from an EMBL/GenBank/DDBJ whole genome shotgun (WGS) entry which is preliminary data.</text>
</comment>
<keyword evidence="1" id="KW-0472">Membrane</keyword>
<keyword evidence="3" id="KW-1185">Reference proteome</keyword>
<evidence type="ECO:0000313" key="2">
    <source>
        <dbReference type="EMBL" id="RWZ78840.1"/>
    </source>
</evidence>
<protein>
    <submittedName>
        <fullName evidence="2">Uncharacterized protein</fullName>
    </submittedName>
</protein>
<sequence>MSGKKHNGTRALLAGLFSFVLVGTALFLLFNQQYIKDQITVWSFKPPAKVQNLEKNINFTNKGAFYFYAQQPEINGSTDFNKNCQRQEVGNPILGCYIASRIYIFDVTNTQLNGIEEVTAAHETMHAIWERMTMSERTRMSVLLEAAYAKLGSNANLKQRMDYYKRTEPGQFDNELFAIVGTEIPNLSPELEAYYKQYFNDRQKVVDYQAKYAAVFSGLKSQSDSLYTQLKTLGASIEARSTQYDTNVKQLSADIASFNARANNGGFSSMNEFNTERAALLKRSNQLDADRASISAAIDTYNATYAEYQKVSSEIEALNKSIDSIKELQPTPSV</sequence>
<proteinExistence type="predicted"/>
<gene>
    <name evidence="2" type="ORF">EOT05_03785</name>
</gene>
<dbReference type="AlphaFoldDB" id="A0A4Q0AIG1"/>
<keyword evidence="1" id="KW-1133">Transmembrane helix</keyword>
<evidence type="ECO:0000313" key="3">
    <source>
        <dbReference type="Proteomes" id="UP000289257"/>
    </source>
</evidence>
<keyword evidence="1" id="KW-0812">Transmembrane</keyword>
<dbReference type="Proteomes" id="UP000289257">
    <property type="component" value="Unassembled WGS sequence"/>
</dbReference>
<dbReference type="EMBL" id="SCKX01000001">
    <property type="protein sequence ID" value="RWZ78840.1"/>
    <property type="molecule type" value="Genomic_DNA"/>
</dbReference>
<name>A0A4Q0AIG1_9BACT</name>